<dbReference type="Proteomes" id="UP000095287">
    <property type="component" value="Unplaced"/>
</dbReference>
<protein>
    <submittedName>
        <fullName evidence="2">DUF1330 domain-containing protein</fullName>
    </submittedName>
</protein>
<keyword evidence="1" id="KW-1185">Reference proteome</keyword>
<sequence length="84" mass="9741">MHIMSSFTVVFFKKGDPLLVKNYRPISLLSGVYKPTASERRVGHTMVGIRLIDHRSNKWLGGINECLAKDRRSLRLHIFVMRLM</sequence>
<evidence type="ECO:0000313" key="2">
    <source>
        <dbReference type="WBParaSite" id="L893_g32439.t1"/>
    </source>
</evidence>
<evidence type="ECO:0000313" key="1">
    <source>
        <dbReference type="Proteomes" id="UP000095287"/>
    </source>
</evidence>
<dbReference type="AlphaFoldDB" id="A0A1I8A3C0"/>
<name>A0A1I8A3C0_9BILA</name>
<accession>A0A1I8A3C0</accession>
<dbReference type="WBParaSite" id="L893_g32439.t1">
    <property type="protein sequence ID" value="L893_g32439.t1"/>
    <property type="gene ID" value="L893_g32439"/>
</dbReference>
<organism evidence="1 2">
    <name type="scientific">Steinernema glaseri</name>
    <dbReference type="NCBI Taxonomy" id="37863"/>
    <lineage>
        <taxon>Eukaryota</taxon>
        <taxon>Metazoa</taxon>
        <taxon>Ecdysozoa</taxon>
        <taxon>Nematoda</taxon>
        <taxon>Chromadorea</taxon>
        <taxon>Rhabditida</taxon>
        <taxon>Tylenchina</taxon>
        <taxon>Panagrolaimomorpha</taxon>
        <taxon>Strongyloidoidea</taxon>
        <taxon>Steinernematidae</taxon>
        <taxon>Steinernema</taxon>
    </lineage>
</organism>
<proteinExistence type="predicted"/>
<reference evidence="2" key="1">
    <citation type="submission" date="2016-11" db="UniProtKB">
        <authorList>
            <consortium name="WormBaseParasite"/>
        </authorList>
    </citation>
    <scope>IDENTIFICATION</scope>
</reference>